<dbReference type="EMBL" id="WSFT01000053">
    <property type="protein sequence ID" value="MBS4539686.1"/>
    <property type="molecule type" value="Genomic_DNA"/>
</dbReference>
<evidence type="ECO:0000313" key="14">
    <source>
        <dbReference type="EMBL" id="MBS4539686.1"/>
    </source>
</evidence>
<comment type="caution">
    <text evidence="14">The sequence shown here is derived from an EMBL/GenBank/DDBJ whole genome shotgun (WGS) entry which is preliminary data.</text>
</comment>
<reference evidence="14" key="1">
    <citation type="submission" date="2019-12" db="EMBL/GenBank/DDBJ databases">
        <title>Clostridiaceae gen. nov. sp. nov., isolated from sediment in Xinjiang, China.</title>
        <authorList>
            <person name="Zhang R."/>
        </authorList>
    </citation>
    <scope>NUCLEOTIDE SEQUENCE</scope>
    <source>
        <strain evidence="14">D2Q-11</strain>
    </source>
</reference>
<protein>
    <recommendedName>
        <fullName evidence="12">Protein-export membrane protein SecF</fullName>
    </recommendedName>
</protein>
<evidence type="ECO:0000256" key="12">
    <source>
        <dbReference type="HAMAP-Rule" id="MF_01464"/>
    </source>
</evidence>
<gene>
    <name evidence="12 14" type="primary">secF</name>
    <name evidence="14" type="ORF">GOQ27_14525</name>
</gene>
<dbReference type="InterPro" id="IPR022646">
    <property type="entry name" value="SecD/SecF_CS"/>
</dbReference>
<dbReference type="PRINTS" id="PR01755">
    <property type="entry name" value="SECFTRNLCASE"/>
</dbReference>
<dbReference type="GO" id="GO:0005886">
    <property type="term" value="C:plasma membrane"/>
    <property type="evidence" value="ECO:0007669"/>
    <property type="project" value="UniProtKB-SubCell"/>
</dbReference>
<accession>A0A942V0K3</accession>
<comment type="similarity">
    <text evidence="12">Belongs to the SecD/SecF family. SecF subfamily.</text>
</comment>
<dbReference type="PANTHER" id="PTHR30081:SF8">
    <property type="entry name" value="PROTEIN TRANSLOCASE SUBUNIT SECF"/>
    <property type="match status" value="1"/>
</dbReference>
<comment type="similarity">
    <text evidence="11">In the N-terminal section; belongs to the SecD/SecF family. SecD subfamily.</text>
</comment>
<feature type="transmembrane region" description="Helical" evidence="12">
    <location>
        <begin position="12"/>
        <end position="32"/>
    </location>
</feature>
<keyword evidence="8 12" id="KW-0472">Membrane</keyword>
<evidence type="ECO:0000256" key="11">
    <source>
        <dbReference type="ARBA" id="ARBA00061053"/>
    </source>
</evidence>
<evidence type="ECO:0000256" key="3">
    <source>
        <dbReference type="ARBA" id="ARBA00022475"/>
    </source>
</evidence>
<dbReference type="SUPFAM" id="SSF82866">
    <property type="entry name" value="Multidrug efflux transporter AcrB transmembrane domain"/>
    <property type="match status" value="1"/>
</dbReference>
<dbReference type="InterPro" id="IPR048634">
    <property type="entry name" value="SecD_SecF_C"/>
</dbReference>
<dbReference type="InterPro" id="IPR022645">
    <property type="entry name" value="SecD/SecF_bac"/>
</dbReference>
<dbReference type="AlphaFoldDB" id="A0A942V0K3"/>
<sequence>MNLQIIEKRNIFFIISSIVILIGIVMMMISGLNFGIDFTGGTHIQIDLGETIPVKEIREITDEFDKNADVIHAGDERNQVIIKTAKSLNSDERIEVFNQFKEKYNLEADEPMMSEQFGPSIGKEIRNKALLAIVIATIGMLIYITFRFEFKFGISAILALIHDILIALAVYAIFKLPVNSSFVAAMLTIVGYSINDTIVVFDRIRENQKLFKKTEYNKLIDTSVSQTIVRSINTSFTTLLAIACLYIFGVEAIKDFALPLIVGVVVGTYSSIFIASPVWYLLKVKAK</sequence>
<dbReference type="Pfam" id="PF02355">
    <property type="entry name" value="SecD_SecF_C"/>
    <property type="match status" value="1"/>
</dbReference>
<proteinExistence type="inferred from homology"/>
<evidence type="ECO:0000259" key="13">
    <source>
        <dbReference type="Pfam" id="PF02355"/>
    </source>
</evidence>
<dbReference type="PANTHER" id="PTHR30081">
    <property type="entry name" value="PROTEIN-EXPORT MEMBRANE PROTEIN SEC"/>
    <property type="match status" value="1"/>
</dbReference>
<dbReference type="GO" id="GO:0043952">
    <property type="term" value="P:protein transport by the Sec complex"/>
    <property type="evidence" value="ECO:0007669"/>
    <property type="project" value="UniProtKB-UniRule"/>
</dbReference>
<dbReference type="NCBIfam" id="TIGR00966">
    <property type="entry name" value="transloc_SecF"/>
    <property type="match status" value="1"/>
</dbReference>
<keyword evidence="6 12" id="KW-1133">Transmembrane helix</keyword>
<evidence type="ECO:0000256" key="5">
    <source>
        <dbReference type="ARBA" id="ARBA00022927"/>
    </source>
</evidence>
<evidence type="ECO:0000256" key="2">
    <source>
        <dbReference type="ARBA" id="ARBA00022448"/>
    </source>
</evidence>
<comment type="subunit">
    <text evidence="12">Forms a complex with SecD. Part of the essential Sec protein translocation apparatus which comprises SecA, SecYEG and auxiliary proteins SecDF. Other proteins may also be involved.</text>
</comment>
<evidence type="ECO:0000313" key="15">
    <source>
        <dbReference type="Proteomes" id="UP000724672"/>
    </source>
</evidence>
<organism evidence="14 15">
    <name type="scientific">Anaeromonas frigoriresistens</name>
    <dbReference type="NCBI Taxonomy" id="2683708"/>
    <lineage>
        <taxon>Bacteria</taxon>
        <taxon>Bacillati</taxon>
        <taxon>Bacillota</taxon>
        <taxon>Tissierellia</taxon>
        <taxon>Tissierellales</taxon>
        <taxon>Thermohalobacteraceae</taxon>
        <taxon>Anaeromonas</taxon>
    </lineage>
</organism>
<evidence type="ECO:0000256" key="10">
    <source>
        <dbReference type="ARBA" id="ARBA00060856"/>
    </source>
</evidence>
<keyword evidence="7 12" id="KW-0811">Translocation</keyword>
<dbReference type="Proteomes" id="UP000724672">
    <property type="component" value="Unassembled WGS sequence"/>
</dbReference>
<dbReference type="Pfam" id="PF07549">
    <property type="entry name" value="Sec_GG"/>
    <property type="match status" value="1"/>
</dbReference>
<dbReference type="HAMAP" id="MF_01464_B">
    <property type="entry name" value="SecF_B"/>
    <property type="match status" value="1"/>
</dbReference>
<feature type="transmembrane region" description="Helical" evidence="12">
    <location>
        <begin position="260"/>
        <end position="282"/>
    </location>
</feature>
<keyword evidence="3 12" id="KW-1003">Cell membrane</keyword>
<comment type="function">
    <text evidence="9 12">Part of the Sec protein translocase complex. Interacts with the SecYEG preprotein conducting channel. SecDF uses the proton motive force (PMF) to complete protein translocation after the ATP-dependent function of SecA.</text>
</comment>
<dbReference type="InterPro" id="IPR055344">
    <property type="entry name" value="SecD_SecF_C_bact"/>
</dbReference>
<evidence type="ECO:0000256" key="1">
    <source>
        <dbReference type="ARBA" id="ARBA00004651"/>
    </source>
</evidence>
<feature type="transmembrane region" description="Helical" evidence="12">
    <location>
        <begin position="129"/>
        <end position="146"/>
    </location>
</feature>
<evidence type="ECO:0000256" key="9">
    <source>
        <dbReference type="ARBA" id="ARBA00059018"/>
    </source>
</evidence>
<dbReference type="Gene3D" id="1.20.1640.10">
    <property type="entry name" value="Multidrug efflux transporter AcrB transmembrane domain"/>
    <property type="match status" value="1"/>
</dbReference>
<dbReference type="NCBIfam" id="TIGR00916">
    <property type="entry name" value="2A0604s01"/>
    <property type="match status" value="1"/>
</dbReference>
<comment type="subcellular location">
    <subcellularLocation>
        <location evidence="1 12">Cell membrane</location>
        <topology evidence="1 12">Multi-pass membrane protein</topology>
    </subcellularLocation>
</comment>
<evidence type="ECO:0000256" key="6">
    <source>
        <dbReference type="ARBA" id="ARBA00022989"/>
    </source>
</evidence>
<evidence type="ECO:0000256" key="4">
    <source>
        <dbReference type="ARBA" id="ARBA00022692"/>
    </source>
</evidence>
<dbReference type="GO" id="GO:0006605">
    <property type="term" value="P:protein targeting"/>
    <property type="evidence" value="ECO:0007669"/>
    <property type="project" value="UniProtKB-UniRule"/>
</dbReference>
<dbReference type="GO" id="GO:0065002">
    <property type="term" value="P:intracellular protein transmembrane transport"/>
    <property type="evidence" value="ECO:0007669"/>
    <property type="project" value="UniProtKB-UniRule"/>
</dbReference>
<dbReference type="InterPro" id="IPR005665">
    <property type="entry name" value="SecF_bac"/>
</dbReference>
<keyword evidence="5 12" id="KW-0653">Protein transport</keyword>
<dbReference type="GO" id="GO:0015450">
    <property type="term" value="F:protein-transporting ATPase activity"/>
    <property type="evidence" value="ECO:0007669"/>
    <property type="project" value="InterPro"/>
</dbReference>
<name>A0A942V0K3_9FIRM</name>
<feature type="transmembrane region" description="Helical" evidence="12">
    <location>
        <begin position="228"/>
        <end position="248"/>
    </location>
</feature>
<dbReference type="InterPro" id="IPR022813">
    <property type="entry name" value="SecD/SecF_arch_bac"/>
</dbReference>
<dbReference type="FunFam" id="1.20.1640.10:FF:000024">
    <property type="entry name" value="Multifunctional fusion protein"/>
    <property type="match status" value="1"/>
</dbReference>
<feature type="transmembrane region" description="Helical" evidence="12">
    <location>
        <begin position="153"/>
        <end position="174"/>
    </location>
</feature>
<keyword evidence="2 12" id="KW-0813">Transport</keyword>
<keyword evidence="4 12" id="KW-0812">Transmembrane</keyword>
<evidence type="ECO:0000256" key="8">
    <source>
        <dbReference type="ARBA" id="ARBA00023136"/>
    </source>
</evidence>
<feature type="transmembrane region" description="Helical" evidence="12">
    <location>
        <begin position="180"/>
        <end position="201"/>
    </location>
</feature>
<dbReference type="RefSeq" id="WP_203367607.1">
    <property type="nucleotide sequence ID" value="NZ_WSFT01000053.1"/>
</dbReference>
<evidence type="ECO:0000256" key="7">
    <source>
        <dbReference type="ARBA" id="ARBA00023010"/>
    </source>
</evidence>
<keyword evidence="15" id="KW-1185">Reference proteome</keyword>
<comment type="similarity">
    <text evidence="10">In the C-terminal section; belongs to the SecD/SecF family. SecF subfamily.</text>
</comment>
<feature type="domain" description="Protein export membrane protein SecD/SecF C-terminal" evidence="13">
    <location>
        <begin position="113"/>
        <end position="283"/>
    </location>
</feature>